<dbReference type="RefSeq" id="WP_062153177.1">
    <property type="nucleotide sequence ID" value="NZ_CP012373.2"/>
</dbReference>
<gene>
    <name evidence="8" type="ORF">BLE401_12210</name>
</gene>
<keyword evidence="2" id="KW-1003">Cell membrane</keyword>
<keyword evidence="4 6" id="KW-1133">Transmembrane helix</keyword>
<evidence type="ECO:0000256" key="6">
    <source>
        <dbReference type="SAM" id="Phobius"/>
    </source>
</evidence>
<evidence type="ECO:0000313" key="8">
    <source>
        <dbReference type="EMBL" id="AUI69376.1"/>
    </source>
</evidence>
<feature type="transmembrane region" description="Helical" evidence="6">
    <location>
        <begin position="32"/>
        <end position="51"/>
    </location>
</feature>
<evidence type="ECO:0000256" key="5">
    <source>
        <dbReference type="ARBA" id="ARBA00023136"/>
    </source>
</evidence>
<dbReference type="AlphaFoldDB" id="A0A2N9YGP1"/>
<reference evidence="9" key="1">
    <citation type="submission" date="2016-12" db="EMBL/GenBank/DDBJ databases">
        <title>Complete Genome Sequence of Beggiatoa leptomitiformis D-401.</title>
        <authorList>
            <person name="Fomenkov A."/>
            <person name="Vincze T."/>
            <person name="Grabovich M."/>
            <person name="Anton B.P."/>
            <person name="Dubinina G."/>
            <person name="Orlova M."/>
            <person name="Belousova E."/>
            <person name="Roberts R.J."/>
        </authorList>
    </citation>
    <scope>NUCLEOTIDE SEQUENCE [LARGE SCALE GENOMIC DNA]</scope>
    <source>
        <strain evidence="9">D-401</strain>
    </source>
</reference>
<dbReference type="GO" id="GO:0005886">
    <property type="term" value="C:plasma membrane"/>
    <property type="evidence" value="ECO:0007669"/>
    <property type="project" value="UniProtKB-SubCell"/>
</dbReference>
<keyword evidence="5 6" id="KW-0472">Membrane</keyword>
<evidence type="ECO:0000256" key="2">
    <source>
        <dbReference type="ARBA" id="ARBA00022475"/>
    </source>
</evidence>
<feature type="domain" description="Cardiolipin synthase N-terminal" evidence="7">
    <location>
        <begin position="11"/>
        <end position="53"/>
    </location>
</feature>
<comment type="subcellular location">
    <subcellularLocation>
        <location evidence="1">Cell membrane</location>
        <topology evidence="1">Multi-pass membrane protein</topology>
    </subcellularLocation>
</comment>
<sequence length="62" mass="6798">MQLILSVFILIADVFAILKIIQTSVPVEQKVVWVVIVLLLPLIGVIAWYVAGPGDKTLRLGN</sequence>
<evidence type="ECO:0000313" key="9">
    <source>
        <dbReference type="Proteomes" id="UP000234271"/>
    </source>
</evidence>
<protein>
    <recommendedName>
        <fullName evidence="7">Cardiolipin synthase N-terminal domain-containing protein</fullName>
    </recommendedName>
</protein>
<dbReference type="InterPro" id="IPR027379">
    <property type="entry name" value="CLS_N"/>
</dbReference>
<dbReference type="Proteomes" id="UP000234271">
    <property type="component" value="Chromosome"/>
</dbReference>
<evidence type="ECO:0000256" key="4">
    <source>
        <dbReference type="ARBA" id="ARBA00022989"/>
    </source>
</evidence>
<proteinExistence type="predicted"/>
<dbReference type="STRING" id="288004.AL038_12055"/>
<keyword evidence="3 6" id="KW-0812">Transmembrane</keyword>
<evidence type="ECO:0000256" key="1">
    <source>
        <dbReference type="ARBA" id="ARBA00004651"/>
    </source>
</evidence>
<organism evidence="8 9">
    <name type="scientific">Beggiatoa leptomitoformis</name>
    <dbReference type="NCBI Taxonomy" id="288004"/>
    <lineage>
        <taxon>Bacteria</taxon>
        <taxon>Pseudomonadati</taxon>
        <taxon>Pseudomonadota</taxon>
        <taxon>Gammaproteobacteria</taxon>
        <taxon>Thiotrichales</taxon>
        <taxon>Thiotrichaceae</taxon>
        <taxon>Beggiatoa</taxon>
    </lineage>
</organism>
<evidence type="ECO:0000259" key="7">
    <source>
        <dbReference type="Pfam" id="PF13396"/>
    </source>
</evidence>
<dbReference type="Pfam" id="PF13396">
    <property type="entry name" value="PLDc_N"/>
    <property type="match status" value="1"/>
</dbReference>
<keyword evidence="9" id="KW-1185">Reference proteome</keyword>
<evidence type="ECO:0000256" key="3">
    <source>
        <dbReference type="ARBA" id="ARBA00022692"/>
    </source>
</evidence>
<accession>A0A2N9YGP1</accession>
<dbReference type="KEGG" id="blep:AL038_12055"/>
<dbReference type="EMBL" id="CP018889">
    <property type="protein sequence ID" value="AUI69376.1"/>
    <property type="molecule type" value="Genomic_DNA"/>
</dbReference>
<name>A0A2N9YGP1_9GAMM</name>